<dbReference type="InterPro" id="IPR054836">
    <property type="entry name" value="Tn5_transposase"/>
</dbReference>
<dbReference type="EMBL" id="BMOD01000073">
    <property type="protein sequence ID" value="GGJ60083.1"/>
    <property type="molecule type" value="Genomic_DNA"/>
</dbReference>
<evidence type="ECO:0000313" key="1">
    <source>
        <dbReference type="EMBL" id="GGJ60083.1"/>
    </source>
</evidence>
<protein>
    <submittedName>
        <fullName evidence="1">Transposase</fullName>
    </submittedName>
</protein>
<reference evidence="2" key="1">
    <citation type="journal article" date="2019" name="Int. J. Syst. Evol. Microbiol.">
        <title>The Global Catalogue of Microorganisms (GCM) 10K type strain sequencing project: providing services to taxonomists for standard genome sequencing and annotation.</title>
        <authorList>
            <consortium name="The Broad Institute Genomics Platform"/>
            <consortium name="The Broad Institute Genome Sequencing Center for Infectious Disease"/>
            <person name="Wu L."/>
            <person name="Ma J."/>
        </authorList>
    </citation>
    <scope>NUCLEOTIDE SEQUENCE [LARGE SCALE GENOMIC DNA]</scope>
    <source>
        <strain evidence="2">JCM 14370</strain>
    </source>
</reference>
<dbReference type="NCBIfam" id="NF033590">
    <property type="entry name" value="transpos_IS4_3"/>
    <property type="match status" value="1"/>
</dbReference>
<dbReference type="InterPro" id="IPR012337">
    <property type="entry name" value="RNaseH-like_sf"/>
</dbReference>
<dbReference type="RefSeq" id="WP_189009669.1">
    <property type="nucleotide sequence ID" value="NZ_BMOD01000073.1"/>
</dbReference>
<dbReference type="Gene3D" id="1.10.740.10">
    <property type="entry name" value="Transferase Inhibitor Protein From Tn5, Chain"/>
    <property type="match status" value="1"/>
</dbReference>
<comment type="caution">
    <text evidence="1">The sequence shown here is derived from an EMBL/GenBank/DDBJ whole genome shotgun (WGS) entry which is preliminary data.</text>
</comment>
<organism evidence="1 2">
    <name type="scientific">Deinococcus roseus</name>
    <dbReference type="NCBI Taxonomy" id="392414"/>
    <lineage>
        <taxon>Bacteria</taxon>
        <taxon>Thermotogati</taxon>
        <taxon>Deinococcota</taxon>
        <taxon>Deinococci</taxon>
        <taxon>Deinococcales</taxon>
        <taxon>Deinococcaceae</taxon>
        <taxon>Deinococcus</taxon>
    </lineage>
</organism>
<evidence type="ECO:0000313" key="2">
    <source>
        <dbReference type="Proteomes" id="UP000632222"/>
    </source>
</evidence>
<name>A0ABQ2DJF5_9DEIO</name>
<keyword evidence="2" id="KW-1185">Reference proteome</keyword>
<dbReference type="PANTHER" id="PTHR37319">
    <property type="entry name" value="TRANSPOSASE"/>
    <property type="match status" value="1"/>
</dbReference>
<dbReference type="SUPFAM" id="SSF53098">
    <property type="entry name" value="Ribonuclease H-like"/>
    <property type="match status" value="1"/>
</dbReference>
<gene>
    <name evidence="1" type="ORF">GCM10008938_52760</name>
</gene>
<accession>A0ABQ2DJF5</accession>
<proteinExistence type="predicted"/>
<dbReference type="PANTHER" id="PTHR37319:SF1">
    <property type="entry name" value="TRANSPOSASE TN5 DIMERISATION DOMAIN-CONTAINING PROTEIN"/>
    <property type="match status" value="1"/>
</dbReference>
<dbReference type="Gene3D" id="3.90.350.10">
    <property type="entry name" value="Transposase Inhibitor Protein From Tn5, Chain A, domain 1"/>
    <property type="match status" value="1"/>
</dbReference>
<dbReference type="InterPro" id="IPR047768">
    <property type="entry name" value="Tn5p-like"/>
</dbReference>
<dbReference type="InterPro" id="IPR014737">
    <property type="entry name" value="Transposase_Tn5-like_C"/>
</dbReference>
<sequence length="455" mass="52284">MTLQQDLPTLHLRDQRLNTVGGELFSALRTKHTSNLKKLAGNCNQQIQFYRFLKNKQVYLDQLIYAVQQHTLRRLEQQDHDHLLLITDTTELNYEKQKHYHHGKNLGVVGNNTDLGYFLHAGVVLDAQSHQLLGCLSLQLWTRTPDQVEPLPESRKWFVTAREARKLPAKQVTLVHDREGEIFQHWVQVQQLGIKMVSRAQQNRRVLGAAKGEKLFELLARQQEQGHFEMQVPADLKKQRSARKSRFSVRWCEVNIRCPEEHMTQKNPCGLTLMGLEVREDQENIPEGEKPIIWRLLTNHALKTLDDALRILGWYVARWSVEQCFAAIKTRVFDLENRHLSDGLALQKLGVMVMWAATLSTELVKRRDDGTTPASNFFSVQQIVLLEKLNPTLEGRTQKLKNPHPTGSIGWAVWVIARLGSWHCYGVPGVKTLKAGLEAFELLFLGFSLQNPPDE</sequence>
<dbReference type="Proteomes" id="UP000632222">
    <property type="component" value="Unassembled WGS sequence"/>
</dbReference>